<reference evidence="6 7" key="1">
    <citation type="submission" date="2019-07" db="EMBL/GenBank/DDBJ databases">
        <title>Whole genome shotgun sequence of Halobacillus faecis NBRC 103569.</title>
        <authorList>
            <person name="Hosoyama A."/>
            <person name="Uohara A."/>
            <person name="Ohji S."/>
            <person name="Ichikawa N."/>
        </authorList>
    </citation>
    <scope>NUCLEOTIDE SEQUENCE [LARGE SCALE GENOMIC DNA]</scope>
    <source>
        <strain evidence="6 7">NBRC 103569</strain>
    </source>
</reference>
<dbReference type="Pfam" id="PF00080">
    <property type="entry name" value="Sod_Cu"/>
    <property type="match status" value="1"/>
</dbReference>
<dbReference type="GO" id="GO:0005507">
    <property type="term" value="F:copper ion binding"/>
    <property type="evidence" value="ECO:0007669"/>
    <property type="project" value="InterPro"/>
</dbReference>
<dbReference type="CDD" id="cd00305">
    <property type="entry name" value="Cu-Zn_Superoxide_Dismutase"/>
    <property type="match status" value="1"/>
</dbReference>
<evidence type="ECO:0000256" key="3">
    <source>
        <dbReference type="RuleBase" id="RU000393"/>
    </source>
</evidence>
<evidence type="ECO:0000313" key="7">
    <source>
        <dbReference type="Proteomes" id="UP000321886"/>
    </source>
</evidence>
<dbReference type="InterPro" id="IPR036423">
    <property type="entry name" value="SOD-like_Cu/Zn_dom_sf"/>
</dbReference>
<dbReference type="PROSITE" id="PS51257">
    <property type="entry name" value="PROKAR_LIPOPROTEIN"/>
    <property type="match status" value="1"/>
</dbReference>
<evidence type="ECO:0000256" key="4">
    <source>
        <dbReference type="SAM" id="MobiDB-lite"/>
    </source>
</evidence>
<dbReference type="SUPFAM" id="SSF49329">
    <property type="entry name" value="Cu,Zn superoxide dismutase-like"/>
    <property type="match status" value="1"/>
</dbReference>
<feature type="domain" description="Superoxide dismutase copper/zinc binding" evidence="5">
    <location>
        <begin position="49"/>
        <end position="179"/>
    </location>
</feature>
<comment type="cofactor">
    <cofactor evidence="3">
        <name>Zn(2+)</name>
        <dbReference type="ChEBI" id="CHEBI:29105"/>
    </cofactor>
    <text evidence="3">Binds 1 zinc ion per subunit.</text>
</comment>
<name>A0A511WVC1_9BACI</name>
<keyword evidence="3" id="KW-0186">Copper</keyword>
<gene>
    <name evidence="6" type="primary">sodC_2</name>
    <name evidence="6" type="ORF">HFA01_25150</name>
</gene>
<comment type="caution">
    <text evidence="6">The sequence shown here is derived from an EMBL/GenBank/DDBJ whole genome shotgun (WGS) entry which is preliminary data.</text>
</comment>
<keyword evidence="3" id="KW-0560">Oxidoreductase</keyword>
<accession>A0A511WVC1</accession>
<protein>
    <recommendedName>
        <fullName evidence="3">Superoxide dismutase [Cu-Zn]</fullName>
        <ecNumber evidence="3">1.15.1.1</ecNumber>
    </recommendedName>
</protein>
<dbReference type="PROSITE" id="PS00332">
    <property type="entry name" value="SOD_CU_ZN_2"/>
    <property type="match status" value="1"/>
</dbReference>
<dbReference type="Proteomes" id="UP000321886">
    <property type="component" value="Unassembled WGS sequence"/>
</dbReference>
<comment type="similarity">
    <text evidence="1 3">Belongs to the Cu-Zn superoxide dismutase family.</text>
</comment>
<comment type="function">
    <text evidence="2">Destroys radicals which are normally produced within the cells and which are toxic to biological systems. May play a role in favoring mycobacterial survival in phagocytes.</text>
</comment>
<dbReference type="InterPro" id="IPR001424">
    <property type="entry name" value="SOD_Cu_Zn_dom"/>
</dbReference>
<evidence type="ECO:0000259" key="5">
    <source>
        <dbReference type="Pfam" id="PF00080"/>
    </source>
</evidence>
<dbReference type="GO" id="GO:0004784">
    <property type="term" value="F:superoxide dismutase activity"/>
    <property type="evidence" value="ECO:0007669"/>
    <property type="project" value="UniProtKB-EC"/>
</dbReference>
<keyword evidence="3" id="KW-0862">Zinc</keyword>
<dbReference type="PANTHER" id="PTHR10003">
    <property type="entry name" value="SUPEROXIDE DISMUTASE CU-ZN -RELATED"/>
    <property type="match status" value="1"/>
</dbReference>
<dbReference type="EC" id="1.15.1.1" evidence="3"/>
<organism evidence="6 7">
    <name type="scientific">Halobacillus faecis</name>
    <dbReference type="NCBI Taxonomy" id="360184"/>
    <lineage>
        <taxon>Bacteria</taxon>
        <taxon>Bacillati</taxon>
        <taxon>Bacillota</taxon>
        <taxon>Bacilli</taxon>
        <taxon>Bacillales</taxon>
        <taxon>Bacillaceae</taxon>
        <taxon>Halobacillus</taxon>
    </lineage>
</organism>
<dbReference type="EMBL" id="BJYD01000023">
    <property type="protein sequence ID" value="GEN54253.1"/>
    <property type="molecule type" value="Genomic_DNA"/>
</dbReference>
<dbReference type="InterPro" id="IPR024134">
    <property type="entry name" value="SOD_Cu/Zn_/chaperone"/>
</dbReference>
<proteinExistence type="inferred from homology"/>
<comment type="catalytic activity">
    <reaction evidence="3">
        <text>2 superoxide + 2 H(+) = H2O2 + O2</text>
        <dbReference type="Rhea" id="RHEA:20696"/>
        <dbReference type="ChEBI" id="CHEBI:15378"/>
        <dbReference type="ChEBI" id="CHEBI:15379"/>
        <dbReference type="ChEBI" id="CHEBI:16240"/>
        <dbReference type="ChEBI" id="CHEBI:18421"/>
        <dbReference type="EC" id="1.15.1.1"/>
    </reaction>
</comment>
<evidence type="ECO:0000256" key="2">
    <source>
        <dbReference type="ARBA" id="ARBA00024900"/>
    </source>
</evidence>
<evidence type="ECO:0000256" key="1">
    <source>
        <dbReference type="ARBA" id="ARBA00010457"/>
    </source>
</evidence>
<keyword evidence="3" id="KW-0479">Metal-binding</keyword>
<evidence type="ECO:0000313" key="6">
    <source>
        <dbReference type="EMBL" id="GEN54253.1"/>
    </source>
</evidence>
<sequence length="201" mass="22055">MEYFMERRIYMRVLIGFLIAFVFILAGCSGEERSPLKTSIYNPDNDKIGTATLTEQPEGVEVQLKVEGLEPGMHAVHIHEFPKCEAPDFKSAGNHFNPLSKDHGLMNPKGAHVGDMPNVEADQSGMVDTKLMLPEAKLKEGQKSLLRDEGTSIVLHSGQDDGMTQPAGDSGDRIACGRITLKADEDETSDPTEPDKKQESN</sequence>
<dbReference type="InterPro" id="IPR018152">
    <property type="entry name" value="SOD_Cu/Zn_BS"/>
</dbReference>
<comment type="cofactor">
    <cofactor evidence="3">
        <name>Cu cation</name>
        <dbReference type="ChEBI" id="CHEBI:23378"/>
    </cofactor>
    <text evidence="3">Binds 1 copper ion per subunit.</text>
</comment>
<feature type="region of interest" description="Disordered" evidence="4">
    <location>
        <begin position="155"/>
        <end position="201"/>
    </location>
</feature>
<dbReference type="Gene3D" id="2.60.40.200">
    <property type="entry name" value="Superoxide dismutase, copper/zinc binding domain"/>
    <property type="match status" value="1"/>
</dbReference>
<dbReference type="AlphaFoldDB" id="A0A511WVC1"/>
<keyword evidence="7" id="KW-1185">Reference proteome</keyword>